<dbReference type="PANTHER" id="PTHR33692:SF1">
    <property type="entry name" value="RIBOSOME MATURATION FACTOR RIMM"/>
    <property type="match status" value="1"/>
</dbReference>
<protein>
    <recommendedName>
        <fullName evidence="10">RimM N-terminal domain-containing protein</fullName>
    </recommendedName>
</protein>
<dbReference type="HAMAP" id="MF_00014">
    <property type="entry name" value="Ribosome_mat_RimM"/>
    <property type="match status" value="1"/>
</dbReference>
<dbReference type="AlphaFoldDB" id="E1ZIA8"/>
<dbReference type="Proteomes" id="UP000008141">
    <property type="component" value="Unassembled WGS sequence"/>
</dbReference>
<feature type="compositionally biased region" description="Basic residues" evidence="5">
    <location>
        <begin position="187"/>
        <end position="204"/>
    </location>
</feature>
<dbReference type="InterPro" id="IPR027275">
    <property type="entry name" value="PRC-brl_dom"/>
</dbReference>
<evidence type="ECO:0000313" key="9">
    <source>
        <dbReference type="Proteomes" id="UP000008141"/>
    </source>
</evidence>
<evidence type="ECO:0000313" key="8">
    <source>
        <dbReference type="EMBL" id="EFN54123.1"/>
    </source>
</evidence>
<evidence type="ECO:0000256" key="5">
    <source>
        <dbReference type="SAM" id="MobiDB-lite"/>
    </source>
</evidence>
<sequence>MIGQPGDADEWVEVGRIGPPHGVRGEMKVQALTDFPEDRLATAGPRCACWLAQRSPSPWALQVWLVKLAEVESPEEAALLRGHTLLIPASARQSLEDEDEFYVQDLVGLRVFLQATGEEVGLVSDVFDGTGTHDAAEAEAEGGAAVPRHVLLPFAKAMVPVVDLAARRMEVTPPEGLLELVAPSNQRRARKENRGRRERRRTRPRGQSATGAADALGSDGSSPAE</sequence>
<dbReference type="GO" id="GO:0005840">
    <property type="term" value="C:ribosome"/>
    <property type="evidence" value="ECO:0007669"/>
    <property type="project" value="InterPro"/>
</dbReference>
<evidence type="ECO:0000259" key="6">
    <source>
        <dbReference type="Pfam" id="PF01782"/>
    </source>
</evidence>
<feature type="domain" description="PRC-barrel" evidence="7">
    <location>
        <begin position="98"/>
        <end position="178"/>
    </location>
</feature>
<evidence type="ECO:0008006" key="10">
    <source>
        <dbReference type="Google" id="ProtNLM"/>
    </source>
</evidence>
<dbReference type="NCBIfam" id="TIGR02273">
    <property type="entry name" value="16S_RimM"/>
    <property type="match status" value="1"/>
</dbReference>
<dbReference type="Pfam" id="PF01782">
    <property type="entry name" value="RimM"/>
    <property type="match status" value="1"/>
</dbReference>
<keyword evidence="3" id="KW-0698">rRNA processing</keyword>
<dbReference type="GO" id="GO:0006364">
    <property type="term" value="P:rRNA processing"/>
    <property type="evidence" value="ECO:0007669"/>
    <property type="project" value="UniProtKB-KW"/>
</dbReference>
<evidence type="ECO:0000259" key="7">
    <source>
        <dbReference type="Pfam" id="PF05239"/>
    </source>
</evidence>
<dbReference type="InParanoid" id="E1ZIA8"/>
<dbReference type="SUPFAM" id="SSF50447">
    <property type="entry name" value="Translation proteins"/>
    <property type="match status" value="1"/>
</dbReference>
<name>E1ZIA8_CHLVA</name>
<dbReference type="InterPro" id="IPR002676">
    <property type="entry name" value="RimM_N"/>
</dbReference>
<feature type="region of interest" description="Disordered" evidence="5">
    <location>
        <begin position="182"/>
        <end position="225"/>
    </location>
</feature>
<dbReference type="InterPro" id="IPR011033">
    <property type="entry name" value="PRC_barrel-like_sf"/>
</dbReference>
<dbReference type="Gene3D" id="2.40.30.60">
    <property type="entry name" value="RimM"/>
    <property type="match status" value="1"/>
</dbReference>
<dbReference type="Pfam" id="PF05239">
    <property type="entry name" value="PRC"/>
    <property type="match status" value="1"/>
</dbReference>
<evidence type="ECO:0000256" key="4">
    <source>
        <dbReference type="ARBA" id="ARBA00023186"/>
    </source>
</evidence>
<dbReference type="PANTHER" id="PTHR33692">
    <property type="entry name" value="RIBOSOME MATURATION FACTOR RIMM"/>
    <property type="match status" value="1"/>
</dbReference>
<dbReference type="OMA" id="TDFSEHR"/>
<dbReference type="STRING" id="554065.E1ZIA8"/>
<dbReference type="OrthoDB" id="532420at2759"/>
<dbReference type="RefSeq" id="XP_005846225.1">
    <property type="nucleotide sequence ID" value="XM_005846163.1"/>
</dbReference>
<keyword evidence="1" id="KW-0963">Cytoplasm</keyword>
<dbReference type="KEGG" id="cvr:CHLNCDRAFT_25138"/>
<feature type="domain" description="RimM N-terminal" evidence="6">
    <location>
        <begin position="14"/>
        <end position="90"/>
    </location>
</feature>
<dbReference type="InterPro" id="IPR009000">
    <property type="entry name" value="Transl_B-barrel_sf"/>
</dbReference>
<evidence type="ECO:0000256" key="3">
    <source>
        <dbReference type="ARBA" id="ARBA00022552"/>
    </source>
</evidence>
<evidence type="ECO:0000256" key="1">
    <source>
        <dbReference type="ARBA" id="ARBA00022490"/>
    </source>
</evidence>
<accession>E1ZIA8</accession>
<dbReference type="InterPro" id="IPR036976">
    <property type="entry name" value="RimM_N_sf"/>
</dbReference>
<reference evidence="8 9" key="1">
    <citation type="journal article" date="2010" name="Plant Cell">
        <title>The Chlorella variabilis NC64A genome reveals adaptation to photosymbiosis, coevolution with viruses, and cryptic sex.</title>
        <authorList>
            <person name="Blanc G."/>
            <person name="Duncan G."/>
            <person name="Agarkova I."/>
            <person name="Borodovsky M."/>
            <person name="Gurnon J."/>
            <person name="Kuo A."/>
            <person name="Lindquist E."/>
            <person name="Lucas S."/>
            <person name="Pangilinan J."/>
            <person name="Polle J."/>
            <person name="Salamov A."/>
            <person name="Terry A."/>
            <person name="Yamada T."/>
            <person name="Dunigan D.D."/>
            <person name="Grigoriev I.V."/>
            <person name="Claverie J.M."/>
            <person name="Van Etten J.L."/>
        </authorList>
    </citation>
    <scope>NUCLEOTIDE SEQUENCE [LARGE SCALE GENOMIC DNA]</scope>
    <source>
        <strain evidence="8 9">NC64A</strain>
    </source>
</reference>
<proteinExistence type="inferred from homology"/>
<dbReference type="EMBL" id="GL433848">
    <property type="protein sequence ID" value="EFN54123.1"/>
    <property type="molecule type" value="Genomic_DNA"/>
</dbReference>
<dbReference type="eggNOG" id="KOG2388">
    <property type="taxonomic scope" value="Eukaryota"/>
</dbReference>
<keyword evidence="9" id="KW-1185">Reference proteome</keyword>
<organism evidence="9">
    <name type="scientific">Chlorella variabilis</name>
    <name type="common">Green alga</name>
    <dbReference type="NCBI Taxonomy" id="554065"/>
    <lineage>
        <taxon>Eukaryota</taxon>
        <taxon>Viridiplantae</taxon>
        <taxon>Chlorophyta</taxon>
        <taxon>core chlorophytes</taxon>
        <taxon>Trebouxiophyceae</taxon>
        <taxon>Chlorellales</taxon>
        <taxon>Chlorellaceae</taxon>
        <taxon>Chlorella clade</taxon>
        <taxon>Chlorella</taxon>
    </lineage>
</organism>
<keyword evidence="4" id="KW-0143">Chaperone</keyword>
<dbReference type="InterPro" id="IPR011961">
    <property type="entry name" value="RimM"/>
</dbReference>
<gene>
    <name evidence="8" type="ORF">CHLNCDRAFT_25138</name>
</gene>
<dbReference type="GeneID" id="17353836"/>
<dbReference type="Gene3D" id="2.30.30.240">
    <property type="entry name" value="PRC-barrel domain"/>
    <property type="match status" value="1"/>
</dbReference>
<dbReference type="GO" id="GO:0043022">
    <property type="term" value="F:ribosome binding"/>
    <property type="evidence" value="ECO:0007669"/>
    <property type="project" value="InterPro"/>
</dbReference>
<evidence type="ECO:0000256" key="2">
    <source>
        <dbReference type="ARBA" id="ARBA00022517"/>
    </source>
</evidence>
<dbReference type="SUPFAM" id="SSF50346">
    <property type="entry name" value="PRC-barrel domain"/>
    <property type="match status" value="1"/>
</dbReference>
<keyword evidence="2" id="KW-0690">Ribosome biogenesis</keyword>